<dbReference type="EMBL" id="JADFFK010000015">
    <property type="protein sequence ID" value="MBE9638913.1"/>
    <property type="molecule type" value="Genomic_DNA"/>
</dbReference>
<comment type="caution">
    <text evidence="2">The sequence shown here is derived from an EMBL/GenBank/DDBJ whole genome shotgun (WGS) entry which is preliminary data.</text>
</comment>
<dbReference type="Proteomes" id="UP000607796">
    <property type="component" value="Unassembled WGS sequence"/>
</dbReference>
<proteinExistence type="predicted"/>
<evidence type="ECO:0000256" key="1">
    <source>
        <dbReference type="SAM" id="Phobius"/>
    </source>
</evidence>
<keyword evidence="1" id="KW-1133">Transmembrane helix</keyword>
<dbReference type="RefSeq" id="WP_194136211.1">
    <property type="nucleotide sequence ID" value="NZ_JADFFK010000015.1"/>
</dbReference>
<keyword evidence="1" id="KW-0472">Membrane</keyword>
<keyword evidence="1" id="KW-0812">Transmembrane</keyword>
<reference evidence="2 3" key="1">
    <citation type="journal article" date="2021" name="Int. J. Syst. Evol. Microbiol.">
        <title>Salipiger mangrovisoli sp. nov., isolated from mangrove soil and the proposal for the reclassification of Paraphaeobacter pallidus as Salipiger pallidus comb. nov.</title>
        <authorList>
            <person name="Du J."/>
            <person name="Liu Y."/>
            <person name="Pei T."/>
            <person name="Deng M.R."/>
            <person name="Zhu H."/>
        </authorList>
    </citation>
    <scope>NUCLEOTIDE SEQUENCE [LARGE SCALE GENOMIC DNA]</scope>
    <source>
        <strain evidence="2 3">6D45A</strain>
    </source>
</reference>
<name>A0ABR9X622_9RHOB</name>
<protein>
    <submittedName>
        <fullName evidence="2">Uncharacterized protein</fullName>
    </submittedName>
</protein>
<gene>
    <name evidence="2" type="ORF">IQ782_18825</name>
</gene>
<sequence length="117" mass="12871">MESALKSFERRQRAVTQKHRKLAQGYVTKISRHGVIEHKPIRKLKTPRVGSLVPVLTVLMGMAAFKGLMLANLGAANYAEHVETLAKGSFADRLGAWVLGVDPVTLWIGIHLQAFLG</sequence>
<organism evidence="2 3">
    <name type="scientific">Salipiger mangrovisoli</name>
    <dbReference type="NCBI Taxonomy" id="2865933"/>
    <lineage>
        <taxon>Bacteria</taxon>
        <taxon>Pseudomonadati</taxon>
        <taxon>Pseudomonadota</taxon>
        <taxon>Alphaproteobacteria</taxon>
        <taxon>Rhodobacterales</taxon>
        <taxon>Roseobacteraceae</taxon>
        <taxon>Salipiger</taxon>
    </lineage>
</organism>
<evidence type="ECO:0000313" key="2">
    <source>
        <dbReference type="EMBL" id="MBE9638913.1"/>
    </source>
</evidence>
<feature type="transmembrane region" description="Helical" evidence="1">
    <location>
        <begin position="49"/>
        <end position="74"/>
    </location>
</feature>
<feature type="transmembrane region" description="Helical" evidence="1">
    <location>
        <begin position="94"/>
        <end position="116"/>
    </location>
</feature>
<keyword evidence="3" id="KW-1185">Reference proteome</keyword>
<accession>A0ABR9X622</accession>
<evidence type="ECO:0000313" key="3">
    <source>
        <dbReference type="Proteomes" id="UP000607796"/>
    </source>
</evidence>